<evidence type="ECO:0000313" key="3">
    <source>
        <dbReference type="Proteomes" id="UP000555407"/>
    </source>
</evidence>
<dbReference type="Pfam" id="PF12680">
    <property type="entry name" value="SnoaL_2"/>
    <property type="match status" value="1"/>
</dbReference>
<dbReference type="RefSeq" id="WP_167216852.1">
    <property type="nucleotide sequence ID" value="NZ_JAASRO010000001.1"/>
</dbReference>
<dbReference type="Proteomes" id="UP000555407">
    <property type="component" value="Unassembled WGS sequence"/>
</dbReference>
<organism evidence="2 3">
    <name type="scientific">Kribbella shirazensis</name>
    <dbReference type="NCBI Taxonomy" id="1105143"/>
    <lineage>
        <taxon>Bacteria</taxon>
        <taxon>Bacillati</taxon>
        <taxon>Actinomycetota</taxon>
        <taxon>Actinomycetes</taxon>
        <taxon>Propionibacteriales</taxon>
        <taxon>Kribbellaceae</taxon>
        <taxon>Kribbella</taxon>
    </lineage>
</organism>
<name>A0A7X6A5D2_9ACTN</name>
<keyword evidence="3" id="KW-1185">Reference proteome</keyword>
<evidence type="ECO:0000259" key="1">
    <source>
        <dbReference type="Pfam" id="PF12680"/>
    </source>
</evidence>
<proteinExistence type="predicted"/>
<protein>
    <recommendedName>
        <fullName evidence="1">SnoaL-like domain-containing protein</fullName>
    </recommendedName>
</protein>
<dbReference type="AlphaFoldDB" id="A0A7X6A5D2"/>
<dbReference type="SUPFAM" id="SSF54427">
    <property type="entry name" value="NTF2-like"/>
    <property type="match status" value="1"/>
</dbReference>
<dbReference type="InterPro" id="IPR037401">
    <property type="entry name" value="SnoaL-like"/>
</dbReference>
<dbReference type="Gene3D" id="3.10.450.50">
    <property type="match status" value="1"/>
</dbReference>
<accession>A0A7X6A5D2</accession>
<dbReference type="EMBL" id="JAASRO010000001">
    <property type="protein sequence ID" value="NIK61985.1"/>
    <property type="molecule type" value="Genomic_DNA"/>
</dbReference>
<gene>
    <name evidence="2" type="ORF">BJY22_007702</name>
</gene>
<sequence>MLPDTITRYLAAHTARDADAAIQWFADDATVTDEGRTHHGADEIHAWLSNGATEYTYTAELIAAHRPDAHTYVATHHLEGDFPGGTVDLDFVFTLDDTDTTITSLAIAPPGKP</sequence>
<feature type="domain" description="SnoaL-like" evidence="1">
    <location>
        <begin position="6"/>
        <end position="95"/>
    </location>
</feature>
<comment type="caution">
    <text evidence="2">The sequence shown here is derived from an EMBL/GenBank/DDBJ whole genome shotgun (WGS) entry which is preliminary data.</text>
</comment>
<evidence type="ECO:0000313" key="2">
    <source>
        <dbReference type="EMBL" id="NIK61985.1"/>
    </source>
</evidence>
<reference evidence="2 3" key="1">
    <citation type="submission" date="2020-03" db="EMBL/GenBank/DDBJ databases">
        <title>Sequencing the genomes of 1000 actinobacteria strains.</title>
        <authorList>
            <person name="Klenk H.-P."/>
        </authorList>
    </citation>
    <scope>NUCLEOTIDE SEQUENCE [LARGE SCALE GENOMIC DNA]</scope>
    <source>
        <strain evidence="2 3">DSM 45490</strain>
    </source>
</reference>
<dbReference type="InterPro" id="IPR032710">
    <property type="entry name" value="NTF2-like_dom_sf"/>
</dbReference>